<dbReference type="EMBL" id="NUFN01000030">
    <property type="protein sequence ID" value="PGH81125.1"/>
    <property type="molecule type" value="Genomic_DNA"/>
</dbReference>
<sequence length="111" mass="12947">MCAKCAYGIHCKRQRFWVPINLGFARIIKKVEGEYLGEHNRVQLVTHFDDDLCMHVVSELTSGYGITKSFKRWFAIEKAKQRIDKNKEQIDLWIKTNNAKYGALNQLISTK</sequence>
<reference evidence="1 2" key="1">
    <citation type="submission" date="2017-09" db="EMBL/GenBank/DDBJ databases">
        <title>Large-scale bioinformatics analysis of Bacillus genomes uncovers conserved roles of natural products in bacterial physiology.</title>
        <authorList>
            <consortium name="Agbiome Team Llc"/>
            <person name="Bleich R.M."/>
            <person name="Grubbs K.J."/>
            <person name="Santa Maria K.C."/>
            <person name="Allen S.E."/>
            <person name="Farag S."/>
            <person name="Shank E.A."/>
            <person name="Bowers A."/>
        </authorList>
    </citation>
    <scope>NUCLEOTIDE SEQUENCE [LARGE SCALE GENOMIC DNA]</scope>
    <source>
        <strain evidence="1 2">AFS058004</strain>
    </source>
</reference>
<gene>
    <name evidence="1" type="ORF">CN899_21230</name>
</gene>
<accession>A0A9X7BXL5</accession>
<evidence type="ECO:0000313" key="2">
    <source>
        <dbReference type="Proteomes" id="UP000222944"/>
    </source>
</evidence>
<proteinExistence type="predicted"/>
<dbReference type="AlphaFoldDB" id="A0A9X7BXL5"/>
<dbReference type="Proteomes" id="UP000222944">
    <property type="component" value="Unassembled WGS sequence"/>
</dbReference>
<comment type="caution">
    <text evidence="1">The sequence shown here is derived from an EMBL/GenBank/DDBJ whole genome shotgun (WGS) entry which is preliminary data.</text>
</comment>
<name>A0A9X7BXL5_BACTU</name>
<evidence type="ECO:0000313" key="1">
    <source>
        <dbReference type="EMBL" id="PGH81125.1"/>
    </source>
</evidence>
<organism evidence="1 2">
    <name type="scientific">Bacillus thuringiensis</name>
    <dbReference type="NCBI Taxonomy" id="1428"/>
    <lineage>
        <taxon>Bacteria</taxon>
        <taxon>Bacillati</taxon>
        <taxon>Bacillota</taxon>
        <taxon>Bacilli</taxon>
        <taxon>Bacillales</taxon>
        <taxon>Bacillaceae</taxon>
        <taxon>Bacillus</taxon>
        <taxon>Bacillus cereus group</taxon>
    </lineage>
</organism>
<protein>
    <submittedName>
        <fullName evidence="1">Uncharacterized protein</fullName>
    </submittedName>
</protein>